<name>A0A8H5XZ47_9HYPO</name>
<dbReference type="OrthoDB" id="5055679at2759"/>
<evidence type="ECO:0000313" key="1">
    <source>
        <dbReference type="EMBL" id="KAF5702126.1"/>
    </source>
</evidence>
<proteinExistence type="predicted"/>
<evidence type="ECO:0000313" key="2">
    <source>
        <dbReference type="Proteomes" id="UP000544331"/>
    </source>
</evidence>
<dbReference type="EMBL" id="JAAOAN010000641">
    <property type="protein sequence ID" value="KAF5702126.1"/>
    <property type="molecule type" value="Genomic_DNA"/>
</dbReference>
<reference evidence="1 2" key="1">
    <citation type="submission" date="2020-05" db="EMBL/GenBank/DDBJ databases">
        <title>Identification and distribution of gene clusters putatively required for synthesis of sphingolipid metabolism inhibitors in phylogenetically diverse species of the filamentous fungus Fusarium.</title>
        <authorList>
            <person name="Kim H.-S."/>
            <person name="Busman M."/>
            <person name="Brown D.W."/>
            <person name="Divon H."/>
            <person name="Uhlig S."/>
            <person name="Proctor R.H."/>
        </authorList>
    </citation>
    <scope>NUCLEOTIDE SEQUENCE [LARGE SCALE GENOMIC DNA]</scope>
    <source>
        <strain evidence="1 2">NRRL 66235</strain>
    </source>
</reference>
<dbReference type="AlphaFoldDB" id="A0A8H5XZ47"/>
<dbReference type="Proteomes" id="UP000544331">
    <property type="component" value="Unassembled WGS sequence"/>
</dbReference>
<sequence length="278" mass="30654">MDGSRLHPDLSKINPSSAEQRLAYLFAVAACNGSFNYPVFASTKASSTEIVCANFERMDKVEVTESSFQYHLETAVWKGLFSHLGDNAPDCPWTVDDFHDDVDSFSNTYRQWRIHHALPVPISSSNGESSTEDSAAAQEMNLDSNVAGEENSELRRVNSILQRENEDLRRAMAEGSDLAVSAPEDPVVLRETAFRLASERVPCEFATAVKYISFMPPGTHLSCKGVSCRVGSTIRGFDGMTTAEAELRLNGYLMAHENYLGDGPVEFRFALNSYVTGT</sequence>
<gene>
    <name evidence="1" type="ORF">FMUND_13621</name>
</gene>
<comment type="caution">
    <text evidence="1">The sequence shown here is derived from an EMBL/GenBank/DDBJ whole genome shotgun (WGS) entry which is preliminary data.</text>
</comment>
<accession>A0A8H5XZ47</accession>
<protein>
    <submittedName>
        <fullName evidence="1">Uncharacterized protein</fullName>
    </submittedName>
</protein>
<organism evidence="1 2">
    <name type="scientific">Fusarium mundagurra</name>
    <dbReference type="NCBI Taxonomy" id="1567541"/>
    <lineage>
        <taxon>Eukaryota</taxon>
        <taxon>Fungi</taxon>
        <taxon>Dikarya</taxon>
        <taxon>Ascomycota</taxon>
        <taxon>Pezizomycotina</taxon>
        <taxon>Sordariomycetes</taxon>
        <taxon>Hypocreomycetidae</taxon>
        <taxon>Hypocreales</taxon>
        <taxon>Nectriaceae</taxon>
        <taxon>Fusarium</taxon>
        <taxon>Fusarium fujikuroi species complex</taxon>
    </lineage>
</organism>
<keyword evidence="2" id="KW-1185">Reference proteome</keyword>